<dbReference type="EMBL" id="JAGTUU010000007">
    <property type="protein sequence ID" value="MBS0125762.1"/>
    <property type="molecule type" value="Genomic_DNA"/>
</dbReference>
<proteinExistence type="predicted"/>
<accession>A0A8J8B8Q9</accession>
<comment type="caution">
    <text evidence="2">The sequence shown here is derived from an EMBL/GenBank/DDBJ whole genome shotgun (WGS) entry which is preliminary data.</text>
</comment>
<dbReference type="RefSeq" id="WP_212537730.1">
    <property type="nucleotide sequence ID" value="NZ_JAGTUU010000007.1"/>
</dbReference>
<keyword evidence="1" id="KW-1133">Transmembrane helix</keyword>
<evidence type="ECO:0000256" key="1">
    <source>
        <dbReference type="SAM" id="Phobius"/>
    </source>
</evidence>
<sequence>MTPAALIAFAICFVAGPALSAGLMRLPDRRAIVSGLALVVATSVSLALWLQDRDGVLAGLALLWLAWVLSVTMIAMGLRRRTANPRPRRWITVSALLATTLPWFGLATADLMV</sequence>
<feature type="transmembrane region" description="Helical" evidence="1">
    <location>
        <begin position="90"/>
        <end position="109"/>
    </location>
</feature>
<keyword evidence="1" id="KW-0812">Transmembrane</keyword>
<protein>
    <submittedName>
        <fullName evidence="2">Uncharacterized protein</fullName>
    </submittedName>
</protein>
<gene>
    <name evidence="2" type="ORF">KB874_16895</name>
</gene>
<dbReference type="Proteomes" id="UP000681356">
    <property type="component" value="Unassembled WGS sequence"/>
</dbReference>
<keyword evidence="3" id="KW-1185">Reference proteome</keyword>
<feature type="transmembrane region" description="Helical" evidence="1">
    <location>
        <begin position="6"/>
        <end position="24"/>
    </location>
</feature>
<name>A0A8J8B8Q9_9RHOB</name>
<reference evidence="2" key="1">
    <citation type="submission" date="2021-04" db="EMBL/GenBank/DDBJ databases">
        <authorList>
            <person name="Yoon J."/>
        </authorList>
    </citation>
    <scope>NUCLEOTIDE SEQUENCE</scope>
    <source>
        <strain evidence="2">KMU-90</strain>
    </source>
</reference>
<feature type="transmembrane region" description="Helical" evidence="1">
    <location>
        <begin position="56"/>
        <end position="78"/>
    </location>
</feature>
<organism evidence="2 3">
    <name type="scientific">Thetidibacter halocola</name>
    <dbReference type="NCBI Taxonomy" id="2827239"/>
    <lineage>
        <taxon>Bacteria</taxon>
        <taxon>Pseudomonadati</taxon>
        <taxon>Pseudomonadota</taxon>
        <taxon>Alphaproteobacteria</taxon>
        <taxon>Rhodobacterales</taxon>
        <taxon>Roseobacteraceae</taxon>
        <taxon>Thetidibacter</taxon>
    </lineage>
</organism>
<keyword evidence="1" id="KW-0472">Membrane</keyword>
<evidence type="ECO:0000313" key="2">
    <source>
        <dbReference type="EMBL" id="MBS0125762.1"/>
    </source>
</evidence>
<dbReference type="AlphaFoldDB" id="A0A8J8B8Q9"/>
<evidence type="ECO:0000313" key="3">
    <source>
        <dbReference type="Proteomes" id="UP000681356"/>
    </source>
</evidence>
<feature type="transmembrane region" description="Helical" evidence="1">
    <location>
        <begin position="31"/>
        <end position="50"/>
    </location>
</feature>